<name>A0A8J3NC00_9ACTN</name>
<evidence type="ECO:0000256" key="1">
    <source>
        <dbReference type="SAM" id="MobiDB-lite"/>
    </source>
</evidence>
<reference evidence="2" key="1">
    <citation type="submission" date="2021-01" db="EMBL/GenBank/DDBJ databases">
        <title>Whole genome shotgun sequence of Actinocatenispora rupis NBRC 107355.</title>
        <authorList>
            <person name="Komaki H."/>
            <person name="Tamura T."/>
        </authorList>
    </citation>
    <scope>NUCLEOTIDE SEQUENCE</scope>
    <source>
        <strain evidence="2">NBRC 107355</strain>
    </source>
</reference>
<organism evidence="2 3">
    <name type="scientific">Actinocatenispora rupis</name>
    <dbReference type="NCBI Taxonomy" id="519421"/>
    <lineage>
        <taxon>Bacteria</taxon>
        <taxon>Bacillati</taxon>
        <taxon>Actinomycetota</taxon>
        <taxon>Actinomycetes</taxon>
        <taxon>Micromonosporales</taxon>
        <taxon>Micromonosporaceae</taxon>
        <taxon>Actinocatenispora</taxon>
    </lineage>
</organism>
<accession>A0A8J3NC00</accession>
<dbReference type="AlphaFoldDB" id="A0A8J3NC00"/>
<keyword evidence="3" id="KW-1185">Reference proteome</keyword>
<proteinExistence type="predicted"/>
<feature type="compositionally biased region" description="Basic and acidic residues" evidence="1">
    <location>
        <begin position="168"/>
        <end position="181"/>
    </location>
</feature>
<feature type="region of interest" description="Disordered" evidence="1">
    <location>
        <begin position="67"/>
        <end position="199"/>
    </location>
</feature>
<protein>
    <submittedName>
        <fullName evidence="2">Uncharacterized protein</fullName>
    </submittedName>
</protein>
<feature type="compositionally biased region" description="Basic residues" evidence="1">
    <location>
        <begin position="1"/>
        <end position="10"/>
    </location>
</feature>
<feature type="region of interest" description="Disordered" evidence="1">
    <location>
        <begin position="1"/>
        <end position="54"/>
    </location>
</feature>
<evidence type="ECO:0000313" key="3">
    <source>
        <dbReference type="Proteomes" id="UP000612808"/>
    </source>
</evidence>
<gene>
    <name evidence="2" type="ORF">Aru02nite_44700</name>
</gene>
<feature type="region of interest" description="Disordered" evidence="1">
    <location>
        <begin position="211"/>
        <end position="287"/>
    </location>
</feature>
<sequence length="287" mass="31843">MVRRVPRTHPVRASPPDPVAPGRCQAALANRPRGGPDPRSRPRANPLPPGRLRPDLALRNRFRVNLLHRAGRPRGNLPSSPELGARNRCRVSTPPANRSRVNLARVNSKCPPRPDLALRSRPRANLVRGNRPRQPPPDLARPRGNLVPGSRSSPPRQDLAPHNGSRGDPSRGSRSRADRRPLGRPWLSQAPENRSRGRLLPFSLERYRRAPVGLDPAPRNRSRPHLAGRTQGSLRSVKRPQGSPSPPSRVPGNQVPDRPRTPGRRRVAWRRGPGVRQARTPPSAARR</sequence>
<comment type="caution">
    <text evidence="2">The sequence shown here is derived from an EMBL/GenBank/DDBJ whole genome shotgun (WGS) entry which is preliminary data.</text>
</comment>
<dbReference type="EMBL" id="BOMB01000025">
    <property type="protein sequence ID" value="GID13581.1"/>
    <property type="molecule type" value="Genomic_DNA"/>
</dbReference>
<dbReference type="Proteomes" id="UP000612808">
    <property type="component" value="Unassembled WGS sequence"/>
</dbReference>
<evidence type="ECO:0000313" key="2">
    <source>
        <dbReference type="EMBL" id="GID13581.1"/>
    </source>
</evidence>